<organism evidence="1 2">
    <name type="scientific">Entamoeba nuttalli</name>
    <dbReference type="NCBI Taxonomy" id="412467"/>
    <lineage>
        <taxon>Eukaryota</taxon>
        <taxon>Amoebozoa</taxon>
        <taxon>Evosea</taxon>
        <taxon>Archamoebae</taxon>
        <taxon>Mastigamoebida</taxon>
        <taxon>Entamoebidae</taxon>
        <taxon>Entamoeba</taxon>
    </lineage>
</organism>
<gene>
    <name evidence="1" type="ORF">ENUP19_0217G0014</name>
</gene>
<accession>A0ABQ0DPH1</accession>
<sequence length="133" mass="16101">MNCSNYDVLCDRFKLLMLIISNEERIEINKMIHTCAVHYDFNRLLRRYKYYHFYNNTESDIVTILKFEFVFILSIVDKIKMIGIESLTQETIRLLSPYLNDWWFRDGIADAWDVALELYNREEMEIELGLKKL</sequence>
<proteinExistence type="predicted"/>
<reference evidence="1 2" key="1">
    <citation type="journal article" date="2019" name="PLoS Negl. Trop. Dis.">
        <title>Whole genome sequencing of Entamoeba nuttalli reveals mammalian host-related molecular signatures and a novel octapeptide-repeat surface protein.</title>
        <authorList>
            <person name="Tanaka M."/>
            <person name="Makiuchi T."/>
            <person name="Komiyama T."/>
            <person name="Shiina T."/>
            <person name="Osaki K."/>
            <person name="Tachibana H."/>
        </authorList>
    </citation>
    <scope>NUCLEOTIDE SEQUENCE [LARGE SCALE GENOMIC DNA]</scope>
    <source>
        <strain evidence="1 2">P19-061405</strain>
    </source>
</reference>
<dbReference type="EMBL" id="BAAFRS010000217">
    <property type="protein sequence ID" value="GAB1224745.1"/>
    <property type="molecule type" value="Genomic_DNA"/>
</dbReference>
<keyword evidence="2" id="KW-1185">Reference proteome</keyword>
<protein>
    <submittedName>
        <fullName evidence="1">Uncharacterized protein</fullName>
    </submittedName>
</protein>
<dbReference type="Proteomes" id="UP001628156">
    <property type="component" value="Unassembled WGS sequence"/>
</dbReference>
<name>A0ABQ0DPH1_9EUKA</name>
<comment type="caution">
    <text evidence="1">The sequence shown here is derived from an EMBL/GenBank/DDBJ whole genome shotgun (WGS) entry which is preliminary data.</text>
</comment>
<evidence type="ECO:0000313" key="1">
    <source>
        <dbReference type="EMBL" id="GAB1224745.1"/>
    </source>
</evidence>
<evidence type="ECO:0000313" key="2">
    <source>
        <dbReference type="Proteomes" id="UP001628156"/>
    </source>
</evidence>